<reference evidence="2 3" key="1">
    <citation type="submission" date="2015-08" db="EMBL/GenBank/DDBJ databases">
        <title>Emmonsia species relationships and genome sequence.</title>
        <authorList>
            <person name="Cuomo C.A."/>
            <person name="Schwartz I.S."/>
            <person name="Kenyon C."/>
            <person name="De Hoog G.S."/>
            <person name="Govender N.P."/>
            <person name="Botha A."/>
            <person name="Moreno L."/>
            <person name="De Vries M."/>
            <person name="Munoz J.F."/>
            <person name="Stielow J.B."/>
        </authorList>
    </citation>
    <scope>NUCLEOTIDE SEQUENCE [LARGE SCALE GENOMIC DNA]</scope>
    <source>
        <strain evidence="2 3">EI222</strain>
    </source>
</reference>
<dbReference type="AlphaFoldDB" id="A0A1J9R2Z2"/>
<dbReference type="Proteomes" id="UP000242791">
    <property type="component" value="Unassembled WGS sequence"/>
</dbReference>
<dbReference type="STRING" id="1658174.A0A1J9R2Z2"/>
<evidence type="ECO:0000256" key="1">
    <source>
        <dbReference type="SAM" id="MobiDB-lite"/>
    </source>
</evidence>
<gene>
    <name evidence="2" type="ORF">ACJ73_01836</name>
</gene>
<name>A0A1J9R2Z2_9EURO</name>
<dbReference type="OrthoDB" id="5344325at2759"/>
<evidence type="ECO:0000313" key="2">
    <source>
        <dbReference type="EMBL" id="OJD26779.1"/>
    </source>
</evidence>
<dbReference type="EMBL" id="LGTZ01000178">
    <property type="protein sequence ID" value="OJD26779.1"/>
    <property type="molecule type" value="Genomic_DNA"/>
</dbReference>
<protein>
    <submittedName>
        <fullName evidence="2">Uncharacterized protein</fullName>
    </submittedName>
</protein>
<keyword evidence="3" id="KW-1185">Reference proteome</keyword>
<organism evidence="2 3">
    <name type="scientific">Blastomyces percursus</name>
    <dbReference type="NCBI Taxonomy" id="1658174"/>
    <lineage>
        <taxon>Eukaryota</taxon>
        <taxon>Fungi</taxon>
        <taxon>Dikarya</taxon>
        <taxon>Ascomycota</taxon>
        <taxon>Pezizomycotina</taxon>
        <taxon>Eurotiomycetes</taxon>
        <taxon>Eurotiomycetidae</taxon>
        <taxon>Onygenales</taxon>
        <taxon>Ajellomycetaceae</taxon>
        <taxon>Blastomyces</taxon>
    </lineage>
</organism>
<evidence type="ECO:0000313" key="3">
    <source>
        <dbReference type="Proteomes" id="UP000242791"/>
    </source>
</evidence>
<sequence length="135" mass="15221">MQSLQPGLRAEECIYSSPSVDGSVRRPAAPVPDARNRIPPPHAPQSRSTSTEHGPEGYEPSKNCAIARAFGYFEDSNTNTMALLRNVDLICENYKDLLETPHAVYVGTAQLQLRRVPDRQIFDFLIQYFVNDLNW</sequence>
<comment type="caution">
    <text evidence="2">The sequence shown here is derived from an EMBL/GenBank/DDBJ whole genome shotgun (WGS) entry which is preliminary data.</text>
</comment>
<proteinExistence type="predicted"/>
<dbReference type="VEuPathDB" id="FungiDB:ACJ73_01836"/>
<feature type="region of interest" description="Disordered" evidence="1">
    <location>
        <begin position="15"/>
        <end position="60"/>
    </location>
</feature>
<accession>A0A1J9R2Z2</accession>